<dbReference type="PANTHER" id="PTHR15272">
    <property type="entry name" value="CHROMATIN ASSEMBLY FACTOR 1 SUBUNIT A CAF-1 SUBUNIT A"/>
    <property type="match status" value="1"/>
</dbReference>
<feature type="compositionally biased region" description="Basic and acidic residues" evidence="1">
    <location>
        <begin position="185"/>
        <end position="194"/>
    </location>
</feature>
<gene>
    <name evidence="2" type="ORF">M0812_13463</name>
</gene>
<dbReference type="GO" id="GO:0005634">
    <property type="term" value="C:nucleus"/>
    <property type="evidence" value="ECO:0007669"/>
    <property type="project" value="TreeGrafter"/>
</dbReference>
<evidence type="ECO:0000256" key="1">
    <source>
        <dbReference type="SAM" id="MobiDB-lite"/>
    </source>
</evidence>
<protein>
    <submittedName>
        <fullName evidence="2">Transcription factor</fullName>
    </submittedName>
</protein>
<proteinExistence type="predicted"/>
<feature type="compositionally biased region" description="Acidic residues" evidence="1">
    <location>
        <begin position="124"/>
        <end position="151"/>
    </location>
</feature>
<sequence length="743" mass="87740">MSSTNESEEETVNKTNNKPKNHKQKEKHKKKKKSHHKKKRKHHRKHRKEKEKAKDKKKDEGTEKKRENKKHKRKHKDKNKKKTQNKKEKELEEENKDLKEIKKEYEETDEKNLETKNQNQREEESADSLDEDNDTKEAEEEKEEKDEESDEEKVGVKKNETDKKKKKKSHHKKKRKHHRKHRKEKEKAKEKGQDEDTEENKEKKNPKRKHKKEKKKKSHHKTSRKHHHEKTKKNKSKSKKSHKKTKTDVLRDKQNLKELEAIYDHQKREIDKSFCNILMNLYDKLEEICKDTYVTIQKDIGSYQVETENLKKELKKYTDFENSLKILNNDIIDDKYQYIKLSMKLDELVNQDQDNKNFGSVKVLPLLGYYLNISNICQEINGITSRPKIDFKLSEIQLLTKTSYALFDTIKFKVILKNFKKQIITDPLVDCRISDDQSNEIIKYQNAEYCLTEKAIILSALVSKIGKHTITVKIKSKFTEENGKCKSKSKKKFTILVTDYDLSNSWKAIKCAKFEKEDSIVTSRSDEKIRIYSKSIIKKEKSYRFCLQILKSGNFEFGIQAIYCGSNKNKLYLCKMIGNGEEKEQKIFPIGIEINENAKEDEMEKELGEQIQKETETVDQIYIENSCHPIGIEINENNKVDGNGNNLNLNLNINDNVVKDNGTNDVEQAKKERILFVQQNDKIEMIVNNSKSKFIKWTNLTTQKSITTRINYTANYFKLFLNILKKNTSINFVSANLNDPNLK</sequence>
<feature type="compositionally biased region" description="Basic residues" evidence="1">
    <location>
        <begin position="164"/>
        <end position="184"/>
    </location>
</feature>
<feature type="compositionally biased region" description="Basic and acidic residues" evidence="1">
    <location>
        <begin position="85"/>
        <end position="123"/>
    </location>
</feature>
<accession>A0AAV7ZHH8</accession>
<dbReference type="GO" id="GO:0006334">
    <property type="term" value="P:nucleosome assembly"/>
    <property type="evidence" value="ECO:0007669"/>
    <property type="project" value="TreeGrafter"/>
</dbReference>
<organism evidence="2 3">
    <name type="scientific">Anaeramoeba flamelloides</name>
    <dbReference type="NCBI Taxonomy" id="1746091"/>
    <lineage>
        <taxon>Eukaryota</taxon>
        <taxon>Metamonada</taxon>
        <taxon>Anaeramoebidae</taxon>
        <taxon>Anaeramoeba</taxon>
    </lineage>
</organism>
<feature type="compositionally biased region" description="Basic residues" evidence="1">
    <location>
        <begin position="67"/>
        <end position="84"/>
    </location>
</feature>
<evidence type="ECO:0000313" key="3">
    <source>
        <dbReference type="Proteomes" id="UP001146793"/>
    </source>
</evidence>
<comment type="caution">
    <text evidence="2">The sequence shown here is derived from an EMBL/GenBank/DDBJ whole genome shotgun (WGS) entry which is preliminary data.</text>
</comment>
<name>A0AAV7ZHH8_9EUKA</name>
<dbReference type="GO" id="GO:0033186">
    <property type="term" value="C:CAF-1 complex"/>
    <property type="evidence" value="ECO:0007669"/>
    <property type="project" value="TreeGrafter"/>
</dbReference>
<feature type="compositionally biased region" description="Basic and acidic residues" evidence="1">
    <location>
        <begin position="50"/>
        <end position="66"/>
    </location>
</feature>
<feature type="region of interest" description="Disordered" evidence="1">
    <location>
        <begin position="1"/>
        <end position="249"/>
    </location>
</feature>
<reference evidence="2" key="1">
    <citation type="submission" date="2022-08" db="EMBL/GenBank/DDBJ databases">
        <title>Novel sulphate-reducing endosymbionts in the free-living metamonad Anaeramoeba.</title>
        <authorList>
            <person name="Jerlstrom-Hultqvist J."/>
            <person name="Cepicka I."/>
            <person name="Gallot-Lavallee L."/>
            <person name="Salas-Leiva D."/>
            <person name="Curtis B.A."/>
            <person name="Zahonova K."/>
            <person name="Pipaliya S."/>
            <person name="Dacks J."/>
            <person name="Roger A.J."/>
        </authorList>
    </citation>
    <scope>NUCLEOTIDE SEQUENCE</scope>
    <source>
        <strain evidence="2">Busselton2</strain>
    </source>
</reference>
<dbReference type="EMBL" id="JANTQA010000029">
    <property type="protein sequence ID" value="KAJ3441451.1"/>
    <property type="molecule type" value="Genomic_DNA"/>
</dbReference>
<feature type="compositionally biased region" description="Basic residues" evidence="1">
    <location>
        <begin position="204"/>
        <end position="245"/>
    </location>
</feature>
<feature type="compositionally biased region" description="Basic and acidic residues" evidence="1">
    <location>
        <begin position="152"/>
        <end position="163"/>
    </location>
</feature>
<dbReference type="PANTHER" id="PTHR15272:SF0">
    <property type="entry name" value="CHROMATIN ASSEMBLY FACTOR 1 SUBUNIT A"/>
    <property type="match status" value="1"/>
</dbReference>
<dbReference type="AlphaFoldDB" id="A0AAV7ZHH8"/>
<evidence type="ECO:0000313" key="2">
    <source>
        <dbReference type="EMBL" id="KAJ3441451.1"/>
    </source>
</evidence>
<dbReference type="Proteomes" id="UP001146793">
    <property type="component" value="Unassembled WGS sequence"/>
</dbReference>
<feature type="compositionally biased region" description="Basic residues" evidence="1">
    <location>
        <begin position="17"/>
        <end position="49"/>
    </location>
</feature>
<feature type="compositionally biased region" description="Acidic residues" evidence="1">
    <location>
        <begin position="1"/>
        <end position="10"/>
    </location>
</feature>